<dbReference type="SMART" id="SM00179">
    <property type="entry name" value="EGF_CA"/>
    <property type="match status" value="3"/>
</dbReference>
<organism evidence="8 9">
    <name type="scientific">Romanomermis culicivorax</name>
    <name type="common">Nematode worm</name>
    <dbReference type="NCBI Taxonomy" id="13658"/>
    <lineage>
        <taxon>Eukaryota</taxon>
        <taxon>Metazoa</taxon>
        <taxon>Ecdysozoa</taxon>
        <taxon>Nematoda</taxon>
        <taxon>Enoplea</taxon>
        <taxon>Dorylaimia</taxon>
        <taxon>Mermithida</taxon>
        <taxon>Mermithoidea</taxon>
        <taxon>Mermithidae</taxon>
        <taxon>Romanomermis</taxon>
    </lineage>
</organism>
<dbReference type="SUPFAM" id="SSF49899">
    <property type="entry name" value="Concanavalin A-like lectins/glucanases"/>
    <property type="match status" value="1"/>
</dbReference>
<dbReference type="PROSITE" id="PS01186">
    <property type="entry name" value="EGF_2"/>
    <property type="match status" value="3"/>
</dbReference>
<evidence type="ECO:0000259" key="7">
    <source>
        <dbReference type="PROSITE" id="PS50026"/>
    </source>
</evidence>
<dbReference type="Gene3D" id="2.10.25.10">
    <property type="entry name" value="Laminin"/>
    <property type="match status" value="3"/>
</dbReference>
<dbReference type="FunFam" id="2.10.25.10:FF:000472">
    <property type="entry name" value="Uncharacterized protein, isoform A"/>
    <property type="match status" value="1"/>
</dbReference>
<dbReference type="SUPFAM" id="SSF57196">
    <property type="entry name" value="EGF/Laminin"/>
    <property type="match status" value="2"/>
</dbReference>
<dbReference type="AlphaFoldDB" id="A0A915KA31"/>
<reference evidence="9" key="1">
    <citation type="submission" date="2022-11" db="UniProtKB">
        <authorList>
            <consortium name="WormBaseParasite"/>
        </authorList>
    </citation>
    <scope>IDENTIFICATION</scope>
</reference>
<dbReference type="PROSITE" id="PS01187">
    <property type="entry name" value="EGF_CA"/>
    <property type="match status" value="1"/>
</dbReference>
<evidence type="ECO:0000313" key="8">
    <source>
        <dbReference type="Proteomes" id="UP000887565"/>
    </source>
</evidence>
<keyword evidence="1 6" id="KW-0245">EGF-like domain</keyword>
<dbReference type="InterPro" id="IPR013032">
    <property type="entry name" value="EGF-like_CS"/>
</dbReference>
<evidence type="ECO:0000313" key="9">
    <source>
        <dbReference type="WBParaSite" id="nRc.2.0.1.t35552-RA"/>
    </source>
</evidence>
<protein>
    <submittedName>
        <fullName evidence="9">EGF-like domain-containing protein</fullName>
    </submittedName>
</protein>
<name>A0A915KA31_ROMCU</name>
<dbReference type="PANTHER" id="PTHR12916:SF4">
    <property type="entry name" value="UNINFLATABLE, ISOFORM C"/>
    <property type="match status" value="1"/>
</dbReference>
<evidence type="ECO:0000256" key="2">
    <source>
        <dbReference type="ARBA" id="ARBA00022729"/>
    </source>
</evidence>
<keyword evidence="3" id="KW-0677">Repeat</keyword>
<dbReference type="InterPro" id="IPR001881">
    <property type="entry name" value="EGF-like_Ca-bd_dom"/>
</dbReference>
<feature type="domain" description="EGF-like" evidence="7">
    <location>
        <begin position="53"/>
        <end position="91"/>
    </location>
</feature>
<dbReference type="OMA" id="MCINNAC"/>
<dbReference type="InterPro" id="IPR000742">
    <property type="entry name" value="EGF"/>
</dbReference>
<proteinExistence type="predicted"/>
<evidence type="ECO:0000256" key="5">
    <source>
        <dbReference type="ARBA" id="ARBA00023180"/>
    </source>
</evidence>
<evidence type="ECO:0000256" key="4">
    <source>
        <dbReference type="ARBA" id="ARBA00023157"/>
    </source>
</evidence>
<keyword evidence="2" id="KW-0732">Signal</keyword>
<accession>A0A915KA31</accession>
<dbReference type="InterPro" id="IPR000152">
    <property type="entry name" value="EGF-type_Asp/Asn_hydroxyl_site"/>
</dbReference>
<feature type="domain" description="EGF-like" evidence="7">
    <location>
        <begin position="15"/>
        <end position="51"/>
    </location>
</feature>
<dbReference type="InterPro" id="IPR018097">
    <property type="entry name" value="EGF_Ca-bd_CS"/>
</dbReference>
<comment type="caution">
    <text evidence="6">Lacks conserved residue(s) required for the propagation of feature annotation.</text>
</comment>
<feature type="disulfide bond" evidence="6">
    <location>
        <begin position="81"/>
        <end position="90"/>
    </location>
</feature>
<dbReference type="Pfam" id="PF12661">
    <property type="entry name" value="hEGF"/>
    <property type="match status" value="3"/>
</dbReference>
<feature type="domain" description="EGF-like" evidence="7">
    <location>
        <begin position="93"/>
        <end position="129"/>
    </location>
</feature>
<dbReference type="InterPro" id="IPR013320">
    <property type="entry name" value="ConA-like_dom_sf"/>
</dbReference>
<dbReference type="WBParaSite" id="nRc.2.0.1.t35552-RA">
    <property type="protein sequence ID" value="nRc.2.0.1.t35552-RA"/>
    <property type="gene ID" value="nRc.2.0.1.g35552"/>
</dbReference>
<keyword evidence="5" id="KW-0325">Glycoprotein</keyword>
<sequence length="265" mass="29433">CQCQKGFGGERCQQNLDDCQGHECKNGATCLDLVENYKCLCPANFSGWDCGQKVDFCSPNLNFCRNGATCQISGDFYKCSCAPGFQGPNCTENVDDCRQHLCQNGARCADKLNGYECRCKAGFAGRYCQYPTSMDNALYPKTSPCQQHDCKHCDHLSTLSFDGRSSYAEIEPLTFRPTVNLTLTFNSRRSYGVLLYVGGGGDEGDGHLGVELFEGRVRVSYFIGNKPVSLMFSALKGDLLQEFLMSFLANLKFFLCLICVRNELH</sequence>
<dbReference type="CDD" id="cd00054">
    <property type="entry name" value="EGF_CA"/>
    <property type="match status" value="3"/>
</dbReference>
<dbReference type="FunFam" id="2.10.25.10:FF:000123">
    <property type="entry name" value="Crumbs homolog 1 (Drosophila)"/>
    <property type="match status" value="1"/>
</dbReference>
<feature type="disulfide bond" evidence="6">
    <location>
        <begin position="119"/>
        <end position="128"/>
    </location>
</feature>
<evidence type="ECO:0000256" key="3">
    <source>
        <dbReference type="ARBA" id="ARBA00022737"/>
    </source>
</evidence>
<dbReference type="PROSITE" id="PS50026">
    <property type="entry name" value="EGF_3"/>
    <property type="match status" value="4"/>
</dbReference>
<dbReference type="Gene3D" id="2.60.120.200">
    <property type="match status" value="1"/>
</dbReference>
<dbReference type="SMART" id="SM00181">
    <property type="entry name" value="EGF"/>
    <property type="match status" value="3"/>
</dbReference>
<dbReference type="PANTHER" id="PTHR12916">
    <property type="entry name" value="CYTOCHROME C OXIDASE POLYPEPTIDE VIC-2"/>
    <property type="match status" value="1"/>
</dbReference>
<dbReference type="PROSITE" id="PS00022">
    <property type="entry name" value="EGF_1"/>
    <property type="match status" value="4"/>
</dbReference>
<feature type="disulfide bond" evidence="6">
    <location>
        <begin position="41"/>
        <end position="50"/>
    </location>
</feature>
<dbReference type="GO" id="GO:0005509">
    <property type="term" value="F:calcium ion binding"/>
    <property type="evidence" value="ECO:0007669"/>
    <property type="project" value="InterPro"/>
</dbReference>
<dbReference type="PROSITE" id="PS00010">
    <property type="entry name" value="ASX_HYDROXYL"/>
    <property type="match status" value="2"/>
</dbReference>
<feature type="domain" description="EGF-like" evidence="7">
    <location>
        <begin position="1"/>
        <end position="13"/>
    </location>
</feature>
<dbReference type="Proteomes" id="UP000887565">
    <property type="component" value="Unplaced"/>
</dbReference>
<evidence type="ECO:0000256" key="1">
    <source>
        <dbReference type="ARBA" id="ARBA00022536"/>
    </source>
</evidence>
<evidence type="ECO:0000256" key="6">
    <source>
        <dbReference type="PROSITE-ProRule" id="PRU00076"/>
    </source>
</evidence>
<keyword evidence="8" id="KW-1185">Reference proteome</keyword>
<feature type="disulfide bond" evidence="6">
    <location>
        <begin position="3"/>
        <end position="12"/>
    </location>
</feature>
<keyword evidence="4 6" id="KW-1015">Disulfide bond</keyword>